<reference evidence="1 2" key="1">
    <citation type="submission" date="2013-11" db="EMBL/GenBank/DDBJ databases">
        <title>The Genome Sequence of Phytophthora parasitica CJ05E6.</title>
        <authorList>
            <consortium name="The Broad Institute Genomics Platform"/>
            <person name="Russ C."/>
            <person name="Tyler B."/>
            <person name="Panabieres F."/>
            <person name="Shan W."/>
            <person name="Tripathy S."/>
            <person name="Grunwald N."/>
            <person name="Machado M."/>
            <person name="Johnson C.S."/>
            <person name="Arredondo F."/>
            <person name="Hong C."/>
            <person name="Coffey M."/>
            <person name="Young S.K."/>
            <person name="Zeng Q."/>
            <person name="Gargeya S."/>
            <person name="Fitzgerald M."/>
            <person name="Abouelleil A."/>
            <person name="Alvarado L."/>
            <person name="Chapman S.B."/>
            <person name="Gainer-Dewar J."/>
            <person name="Goldberg J."/>
            <person name="Griggs A."/>
            <person name="Gujja S."/>
            <person name="Hansen M."/>
            <person name="Howarth C."/>
            <person name="Imamovic A."/>
            <person name="Ireland A."/>
            <person name="Larimer J."/>
            <person name="McCowan C."/>
            <person name="Murphy C."/>
            <person name="Pearson M."/>
            <person name="Poon T.W."/>
            <person name="Priest M."/>
            <person name="Roberts A."/>
            <person name="Saif S."/>
            <person name="Shea T."/>
            <person name="Sykes S."/>
            <person name="Wortman J."/>
            <person name="Nusbaum C."/>
            <person name="Birren B."/>
        </authorList>
    </citation>
    <scope>NUCLEOTIDE SEQUENCE [LARGE SCALE GENOMIC DNA]</scope>
    <source>
        <strain evidence="1 2">CJ05E6</strain>
    </source>
</reference>
<dbReference type="AlphaFoldDB" id="W2JUD9"/>
<dbReference type="EMBL" id="KI670645">
    <property type="protein sequence ID" value="ETL49253.1"/>
    <property type="molecule type" value="Genomic_DNA"/>
</dbReference>
<accession>W2JUD9</accession>
<evidence type="ECO:0000313" key="2">
    <source>
        <dbReference type="Proteomes" id="UP000053864"/>
    </source>
</evidence>
<dbReference type="Proteomes" id="UP000053864">
    <property type="component" value="Unassembled WGS sequence"/>
</dbReference>
<dbReference type="VEuPathDB" id="FungiDB:PPTG_20853"/>
<evidence type="ECO:0000313" key="1">
    <source>
        <dbReference type="EMBL" id="ETL49253.1"/>
    </source>
</evidence>
<name>W2JUD9_PHYNI</name>
<proteinExistence type="predicted"/>
<sequence>MASLALALAPLGQYSASPTGHTWVLHSGLRHKGRTNASAELMVRCRPHTKKYTKIHTSGKKEPKKYVIISLQRAGCTASGDGKPEARFSPRE</sequence>
<gene>
    <name evidence="1" type="ORF">L916_01223</name>
</gene>
<protein>
    <submittedName>
        <fullName evidence="1">Uncharacterized protein</fullName>
    </submittedName>
</protein>
<organism evidence="1 2">
    <name type="scientific">Phytophthora nicotianae</name>
    <name type="common">Potato buckeye rot agent</name>
    <name type="synonym">Phytophthora parasitica</name>
    <dbReference type="NCBI Taxonomy" id="4792"/>
    <lineage>
        <taxon>Eukaryota</taxon>
        <taxon>Sar</taxon>
        <taxon>Stramenopiles</taxon>
        <taxon>Oomycota</taxon>
        <taxon>Peronosporomycetes</taxon>
        <taxon>Peronosporales</taxon>
        <taxon>Peronosporaceae</taxon>
        <taxon>Phytophthora</taxon>
    </lineage>
</organism>